<dbReference type="NCBIfam" id="TIGR00036">
    <property type="entry name" value="dapB"/>
    <property type="match status" value="1"/>
</dbReference>
<evidence type="ECO:0000256" key="1">
    <source>
        <dbReference type="ARBA" id="ARBA00006642"/>
    </source>
</evidence>
<dbReference type="AlphaFoldDB" id="A0A6N6M6E3"/>
<evidence type="ECO:0000256" key="6">
    <source>
        <dbReference type="ARBA" id="ARBA00023027"/>
    </source>
</evidence>
<keyword evidence="6" id="KW-0520">NAD</keyword>
<dbReference type="InterPro" id="IPR000846">
    <property type="entry name" value="DapB_N"/>
</dbReference>
<dbReference type="OrthoDB" id="9790352at2"/>
<keyword evidence="7" id="KW-0457">Lysine biosynthesis</keyword>
<dbReference type="GO" id="GO:0009089">
    <property type="term" value="P:lysine biosynthetic process via diaminopimelate"/>
    <property type="evidence" value="ECO:0007669"/>
    <property type="project" value="UniProtKB-UniRule"/>
</dbReference>
<reference evidence="15 16" key="1">
    <citation type="submission" date="2019-09" db="EMBL/GenBank/DDBJ databases">
        <title>Genomes of Cryomorphaceae.</title>
        <authorList>
            <person name="Bowman J.P."/>
        </authorList>
    </citation>
    <scope>NUCLEOTIDE SEQUENCE [LARGE SCALE GENOMIC DNA]</scope>
    <source>
        <strain evidence="15 16">KCTC 52047</strain>
    </source>
</reference>
<dbReference type="Pfam" id="PF05173">
    <property type="entry name" value="DapB_C"/>
    <property type="match status" value="1"/>
</dbReference>
<feature type="domain" description="Dihydrodipicolinate reductase N-terminal" evidence="13">
    <location>
        <begin position="1"/>
        <end position="102"/>
    </location>
</feature>
<dbReference type="GO" id="GO:0005829">
    <property type="term" value="C:cytosol"/>
    <property type="evidence" value="ECO:0007669"/>
    <property type="project" value="TreeGrafter"/>
</dbReference>
<sequence>MKIAILGYGRMGKIIEEKALERGHSISAKITSENVDEIEKALSEADVAIEFSIPEAAKENILKAFDHSCPIVVGTTGWYDDFSEIESACNKHNGTLFYATNFSVGVNLTFKMNEILAKLMNGQSQYSASIEETHHIHKKDAPSGTAISLAEGILKNNDRYENWKLKEKDTGFADSELPVEAFRIDEVPGTHIIEYDSEIDKISLKHEAKSRSGFALGAVLAAEYAAEHSGILTMKDLLKFD</sequence>
<keyword evidence="4" id="KW-0220">Diaminopimelate biosynthesis</keyword>
<protein>
    <recommendedName>
        <fullName evidence="9 12">4-hydroxy-tetrahydrodipicolinate reductase</fullName>
        <ecNumber evidence="9 12">1.17.1.8</ecNumber>
    </recommendedName>
</protein>
<evidence type="ECO:0000259" key="13">
    <source>
        <dbReference type="Pfam" id="PF01113"/>
    </source>
</evidence>
<evidence type="ECO:0000256" key="10">
    <source>
        <dbReference type="ARBA" id="ARBA00049080"/>
    </source>
</evidence>
<dbReference type="GO" id="GO:0008839">
    <property type="term" value="F:4-hydroxy-tetrahydrodipicolinate reductase"/>
    <property type="evidence" value="ECO:0007669"/>
    <property type="project" value="UniProtKB-UniRule"/>
</dbReference>
<dbReference type="EMBL" id="WACR01000003">
    <property type="protein sequence ID" value="KAB1065177.1"/>
    <property type="molecule type" value="Genomic_DNA"/>
</dbReference>
<dbReference type="EC" id="1.17.1.8" evidence="9 12"/>
<comment type="caution">
    <text evidence="15">The sequence shown here is derived from an EMBL/GenBank/DDBJ whole genome shotgun (WGS) entry which is preliminary data.</text>
</comment>
<dbReference type="SUPFAM" id="SSF51735">
    <property type="entry name" value="NAD(P)-binding Rossmann-fold domains"/>
    <property type="match status" value="1"/>
</dbReference>
<dbReference type="Gene3D" id="3.40.50.720">
    <property type="entry name" value="NAD(P)-binding Rossmann-like Domain"/>
    <property type="match status" value="1"/>
</dbReference>
<evidence type="ECO:0000256" key="3">
    <source>
        <dbReference type="ARBA" id="ARBA00022857"/>
    </source>
</evidence>
<evidence type="ECO:0000256" key="2">
    <source>
        <dbReference type="ARBA" id="ARBA00022605"/>
    </source>
</evidence>
<dbReference type="CDD" id="cd02274">
    <property type="entry name" value="DHDPR_N"/>
    <property type="match status" value="1"/>
</dbReference>
<organism evidence="15 16">
    <name type="scientific">Salibacter halophilus</name>
    <dbReference type="NCBI Taxonomy" id="1803916"/>
    <lineage>
        <taxon>Bacteria</taxon>
        <taxon>Pseudomonadati</taxon>
        <taxon>Bacteroidota</taxon>
        <taxon>Flavobacteriia</taxon>
        <taxon>Flavobacteriales</taxon>
        <taxon>Salibacteraceae</taxon>
        <taxon>Salibacter</taxon>
    </lineage>
</organism>
<evidence type="ECO:0000313" key="16">
    <source>
        <dbReference type="Proteomes" id="UP000435357"/>
    </source>
</evidence>
<comment type="catalytic activity">
    <reaction evidence="10">
        <text>(S)-2,3,4,5-tetrahydrodipicolinate + NADP(+) + H2O = (2S,4S)-4-hydroxy-2,3,4,5-tetrahydrodipicolinate + NADPH + H(+)</text>
        <dbReference type="Rhea" id="RHEA:35331"/>
        <dbReference type="ChEBI" id="CHEBI:15377"/>
        <dbReference type="ChEBI" id="CHEBI:15378"/>
        <dbReference type="ChEBI" id="CHEBI:16845"/>
        <dbReference type="ChEBI" id="CHEBI:57783"/>
        <dbReference type="ChEBI" id="CHEBI:58349"/>
        <dbReference type="ChEBI" id="CHEBI:67139"/>
        <dbReference type="EC" id="1.17.1.8"/>
    </reaction>
</comment>
<dbReference type="PANTHER" id="PTHR20836">
    <property type="entry name" value="DIHYDRODIPICOLINATE REDUCTASE"/>
    <property type="match status" value="1"/>
</dbReference>
<dbReference type="PANTHER" id="PTHR20836:SF0">
    <property type="entry name" value="4-HYDROXY-TETRAHYDRODIPICOLINATE REDUCTASE 1, CHLOROPLASTIC-RELATED"/>
    <property type="match status" value="1"/>
</dbReference>
<dbReference type="RefSeq" id="WP_151166833.1">
    <property type="nucleotide sequence ID" value="NZ_WACR01000003.1"/>
</dbReference>
<evidence type="ECO:0000256" key="9">
    <source>
        <dbReference type="ARBA" id="ARBA00038983"/>
    </source>
</evidence>
<dbReference type="InterPro" id="IPR023940">
    <property type="entry name" value="DHDPR_bac"/>
</dbReference>
<name>A0A6N6M6E3_9FLAO</name>
<feature type="domain" description="Dihydrodipicolinate reductase C-terminal" evidence="14">
    <location>
        <begin position="105"/>
        <end position="238"/>
    </location>
</feature>
<comment type="similarity">
    <text evidence="1">Belongs to the DapB family.</text>
</comment>
<evidence type="ECO:0000256" key="5">
    <source>
        <dbReference type="ARBA" id="ARBA00023002"/>
    </source>
</evidence>
<keyword evidence="5 15" id="KW-0560">Oxidoreductase</keyword>
<keyword evidence="3" id="KW-0521">NADP</keyword>
<evidence type="ECO:0000256" key="11">
    <source>
        <dbReference type="ARBA" id="ARBA00049396"/>
    </source>
</evidence>
<gene>
    <name evidence="15" type="primary">dapB</name>
    <name evidence="15" type="ORF">F3059_04280</name>
</gene>
<dbReference type="Gene3D" id="3.30.360.10">
    <property type="entry name" value="Dihydrodipicolinate Reductase, domain 2"/>
    <property type="match status" value="1"/>
</dbReference>
<keyword evidence="16" id="KW-1185">Reference proteome</keyword>
<evidence type="ECO:0000256" key="7">
    <source>
        <dbReference type="ARBA" id="ARBA00023154"/>
    </source>
</evidence>
<dbReference type="InterPro" id="IPR022663">
    <property type="entry name" value="DapB_C"/>
</dbReference>
<dbReference type="InterPro" id="IPR036291">
    <property type="entry name" value="NAD(P)-bd_dom_sf"/>
</dbReference>
<evidence type="ECO:0000256" key="4">
    <source>
        <dbReference type="ARBA" id="ARBA00022915"/>
    </source>
</evidence>
<dbReference type="Proteomes" id="UP000435357">
    <property type="component" value="Unassembled WGS sequence"/>
</dbReference>
<accession>A0A6N6M6E3</accession>
<dbReference type="SUPFAM" id="SSF55347">
    <property type="entry name" value="Glyceraldehyde-3-phosphate dehydrogenase-like, C-terminal domain"/>
    <property type="match status" value="1"/>
</dbReference>
<evidence type="ECO:0000256" key="8">
    <source>
        <dbReference type="ARBA" id="ARBA00037922"/>
    </source>
</evidence>
<dbReference type="Pfam" id="PF01113">
    <property type="entry name" value="DapB_N"/>
    <property type="match status" value="1"/>
</dbReference>
<dbReference type="PIRSF" id="PIRSF000161">
    <property type="entry name" value="DHPR"/>
    <property type="match status" value="1"/>
</dbReference>
<evidence type="ECO:0000259" key="14">
    <source>
        <dbReference type="Pfam" id="PF05173"/>
    </source>
</evidence>
<proteinExistence type="inferred from homology"/>
<comment type="catalytic activity">
    <reaction evidence="11">
        <text>(S)-2,3,4,5-tetrahydrodipicolinate + NAD(+) + H2O = (2S,4S)-4-hydroxy-2,3,4,5-tetrahydrodipicolinate + NADH + H(+)</text>
        <dbReference type="Rhea" id="RHEA:35323"/>
        <dbReference type="ChEBI" id="CHEBI:15377"/>
        <dbReference type="ChEBI" id="CHEBI:15378"/>
        <dbReference type="ChEBI" id="CHEBI:16845"/>
        <dbReference type="ChEBI" id="CHEBI:57540"/>
        <dbReference type="ChEBI" id="CHEBI:57945"/>
        <dbReference type="ChEBI" id="CHEBI:67139"/>
        <dbReference type="EC" id="1.17.1.8"/>
    </reaction>
</comment>
<evidence type="ECO:0000256" key="12">
    <source>
        <dbReference type="NCBIfam" id="TIGR00036"/>
    </source>
</evidence>
<evidence type="ECO:0000313" key="15">
    <source>
        <dbReference type="EMBL" id="KAB1065177.1"/>
    </source>
</evidence>
<dbReference type="GO" id="GO:0019877">
    <property type="term" value="P:diaminopimelate biosynthetic process"/>
    <property type="evidence" value="ECO:0007669"/>
    <property type="project" value="UniProtKB-KW"/>
</dbReference>
<comment type="pathway">
    <text evidence="8">Amino-acid biosynthesis; L-lysine biosynthesis via DAP pathway; (S)-tetrahydrodipicolinate from L-aspartate: step 4/4.</text>
</comment>
<keyword evidence="2" id="KW-0028">Amino-acid biosynthesis</keyword>